<dbReference type="OrthoDB" id="6424547at2759"/>
<dbReference type="PANTHER" id="PTHR28650:SF1">
    <property type="entry name" value="PHOSPHATIDYLINOSITOL-GLYCAN BIOSYNTHESIS CLASS X PROTEIN"/>
    <property type="match status" value="1"/>
</dbReference>
<evidence type="ECO:0000256" key="8">
    <source>
        <dbReference type="ARBA" id="ARBA00023136"/>
    </source>
</evidence>
<keyword evidence="4 10" id="KW-0337">GPI-anchor biosynthesis</keyword>
<keyword evidence="5 10" id="KW-0812">Transmembrane</keyword>
<comment type="caution">
    <text evidence="11">The sequence shown here is derived from an EMBL/GenBank/DDBJ whole genome shotgun (WGS) entry which is preliminary data.</text>
</comment>
<evidence type="ECO:0000256" key="1">
    <source>
        <dbReference type="ARBA" id="ARBA00004389"/>
    </source>
</evidence>
<proteinExistence type="inferred from homology"/>
<keyword evidence="9" id="KW-0325">Glycoprotein</keyword>
<evidence type="ECO:0000256" key="7">
    <source>
        <dbReference type="ARBA" id="ARBA00022989"/>
    </source>
</evidence>
<evidence type="ECO:0000313" key="12">
    <source>
        <dbReference type="Proteomes" id="UP000887116"/>
    </source>
</evidence>
<dbReference type="Pfam" id="PF08320">
    <property type="entry name" value="PIG-X"/>
    <property type="match status" value="1"/>
</dbReference>
<keyword evidence="7 10" id="KW-1133">Transmembrane helix</keyword>
<dbReference type="GO" id="GO:0005789">
    <property type="term" value="C:endoplasmic reticulum membrane"/>
    <property type="evidence" value="ECO:0007669"/>
    <property type="project" value="UniProtKB-SubCell"/>
</dbReference>
<evidence type="ECO:0000256" key="5">
    <source>
        <dbReference type="ARBA" id="ARBA00022692"/>
    </source>
</evidence>
<comment type="subcellular location">
    <subcellularLocation>
        <location evidence="1 10">Endoplasmic reticulum membrane</location>
        <topology evidence="1 10">Single-pass membrane protein</topology>
    </subcellularLocation>
</comment>
<evidence type="ECO:0000256" key="6">
    <source>
        <dbReference type="ARBA" id="ARBA00022824"/>
    </source>
</evidence>
<gene>
    <name evidence="11" type="primary">NCL1_15333</name>
    <name evidence="11" type="ORF">TNCT_504631</name>
</gene>
<dbReference type="SMART" id="SM00780">
    <property type="entry name" value="PIG-X"/>
    <property type="match status" value="1"/>
</dbReference>
<dbReference type="Proteomes" id="UP000887116">
    <property type="component" value="Unassembled WGS sequence"/>
</dbReference>
<evidence type="ECO:0000256" key="9">
    <source>
        <dbReference type="ARBA" id="ARBA00023180"/>
    </source>
</evidence>
<accession>A0A8X6GI47</accession>
<evidence type="ECO:0000256" key="3">
    <source>
        <dbReference type="ARBA" id="ARBA00010345"/>
    </source>
</evidence>
<evidence type="ECO:0000256" key="4">
    <source>
        <dbReference type="ARBA" id="ARBA00022502"/>
    </source>
</evidence>
<sequence length="232" mass="26545">MGSFLSNSVIKQIISFVIFSFACSYGVESQKYEFLKLTRSALNSGFHRILQYNALVEGTEGPTQILITETFPKDVYLDPYQIAKRLENNEIKIMTEEQINTEIPSYQAKPINVQLCSVSKSNFHSFELPIHLRYQKPHDCFVLGDDVAISLKNPTVYFRTVDIKEFPDLKCQKIEEYGSWSQQKVQIDTNFKVPVGCLQHFPLVGILTLVTISISTFYICSVLLKVNKKKIL</sequence>
<comment type="function">
    <text evidence="10">Stabilizing subunit of the glycosylphosphatidylinositol-mannosyltransferase I complex which catalyzes the transfer of the first mannose, via an alpha-1,4 bond from a dolichol-phosphate-mannose (Dol-P-Man) to the glucosaminyl acyl phosphatidylinositol (GlcN-(acyl)PI) intermediate to generate alpha-D-Man-(1-&gt;4)-alpha-D-GlcN-(1-&gt;6)-(1-radyl,2-acyl-sn-glycero-3-phospho)-2-acyl-inositol and participates in the sixth step of the glycosylphosphatidylinositol-anchor biosynthesis. Probably acts by stabilizing the mannosyltransferase PIGM.</text>
</comment>
<keyword evidence="12" id="KW-1185">Reference proteome</keyword>
<feature type="transmembrane region" description="Helical" evidence="10">
    <location>
        <begin position="201"/>
        <end position="224"/>
    </location>
</feature>
<dbReference type="GO" id="GO:0006506">
    <property type="term" value="P:GPI anchor biosynthetic process"/>
    <property type="evidence" value="ECO:0007669"/>
    <property type="project" value="UniProtKB-KW"/>
</dbReference>
<dbReference type="PANTHER" id="PTHR28650">
    <property type="entry name" value="PHOSPHATIDYLINOSITOL-GLYCAN BIOSYNTHESIS CLASS X PROTEIN"/>
    <property type="match status" value="1"/>
</dbReference>
<dbReference type="InterPro" id="IPR040039">
    <property type="entry name" value="PIGX"/>
</dbReference>
<evidence type="ECO:0000256" key="2">
    <source>
        <dbReference type="ARBA" id="ARBA00004687"/>
    </source>
</evidence>
<keyword evidence="6 10" id="KW-0256">Endoplasmic reticulum</keyword>
<evidence type="ECO:0000313" key="11">
    <source>
        <dbReference type="EMBL" id="GFR04543.1"/>
    </source>
</evidence>
<name>A0A8X6GI47_TRICU</name>
<dbReference type="EMBL" id="BMAO01025729">
    <property type="protein sequence ID" value="GFR04543.1"/>
    <property type="molecule type" value="Genomic_DNA"/>
</dbReference>
<keyword evidence="8 10" id="KW-0472">Membrane</keyword>
<comment type="similarity">
    <text evidence="3 10">Belongs to the PIGX family.</text>
</comment>
<dbReference type="InterPro" id="IPR013233">
    <property type="entry name" value="PIG-X/PBN1"/>
</dbReference>
<dbReference type="AlphaFoldDB" id="A0A8X6GI47"/>
<evidence type="ECO:0000256" key="10">
    <source>
        <dbReference type="RuleBase" id="RU366056"/>
    </source>
</evidence>
<reference evidence="11" key="1">
    <citation type="submission" date="2020-07" db="EMBL/GenBank/DDBJ databases">
        <title>Multicomponent nature underlies the extraordinary mechanical properties of spider dragline silk.</title>
        <authorList>
            <person name="Kono N."/>
            <person name="Nakamura H."/>
            <person name="Mori M."/>
            <person name="Yoshida Y."/>
            <person name="Ohtoshi R."/>
            <person name="Malay A.D."/>
            <person name="Moran D.A.P."/>
            <person name="Tomita M."/>
            <person name="Numata K."/>
            <person name="Arakawa K."/>
        </authorList>
    </citation>
    <scope>NUCLEOTIDE SEQUENCE</scope>
</reference>
<protein>
    <recommendedName>
        <fullName evidence="10">Phosphatidylinositol-glycan biosynthesis class X protein</fullName>
    </recommendedName>
</protein>
<comment type="pathway">
    <text evidence="2 10">Glycolipid biosynthesis; glycosylphosphatidylinositol-anchor biosynthesis.</text>
</comment>
<organism evidence="11 12">
    <name type="scientific">Trichonephila clavata</name>
    <name type="common">Joro spider</name>
    <name type="synonym">Nephila clavata</name>
    <dbReference type="NCBI Taxonomy" id="2740835"/>
    <lineage>
        <taxon>Eukaryota</taxon>
        <taxon>Metazoa</taxon>
        <taxon>Ecdysozoa</taxon>
        <taxon>Arthropoda</taxon>
        <taxon>Chelicerata</taxon>
        <taxon>Arachnida</taxon>
        <taxon>Araneae</taxon>
        <taxon>Araneomorphae</taxon>
        <taxon>Entelegynae</taxon>
        <taxon>Araneoidea</taxon>
        <taxon>Nephilidae</taxon>
        <taxon>Trichonephila</taxon>
    </lineage>
</organism>